<feature type="transmembrane region" description="Helical" evidence="1">
    <location>
        <begin position="63"/>
        <end position="82"/>
    </location>
</feature>
<sequence length="202" mass="22602">MKISTGLISLGLLATLIYKLTEVPGGMILSGLFLGGMLIALILVGGFILSWLTKLILKQLPFWTVYFTITTIAFAVFHYQLYSPTLKIVVPENYTGQVSLIKSNVTENILTLDSNGIGYLNEWTFKHTYSKPIVVDVNGKNLEEQLVGFNNSSFFGLGSSTTSENQIEIKSKSFEIVPEDKTNEKQYYRTNLSELVDKEKIK</sequence>
<name>A0A1I6TPE8_9FLAO</name>
<keyword evidence="1" id="KW-1133">Transmembrane helix</keyword>
<proteinExistence type="predicted"/>
<evidence type="ECO:0000256" key="1">
    <source>
        <dbReference type="SAM" id="Phobius"/>
    </source>
</evidence>
<evidence type="ECO:0000313" key="2">
    <source>
        <dbReference type="EMBL" id="SFS91060.1"/>
    </source>
</evidence>
<reference evidence="2 3" key="1">
    <citation type="submission" date="2016-10" db="EMBL/GenBank/DDBJ databases">
        <authorList>
            <person name="de Groot N.N."/>
        </authorList>
    </citation>
    <scope>NUCLEOTIDE SEQUENCE [LARGE SCALE GENOMIC DNA]</scope>
    <source>
        <strain evidence="2 3">CGMCC 1.6114</strain>
    </source>
</reference>
<protein>
    <submittedName>
        <fullName evidence="2">Uncharacterized protein</fullName>
    </submittedName>
</protein>
<dbReference type="Proteomes" id="UP000183209">
    <property type="component" value="Unassembled WGS sequence"/>
</dbReference>
<keyword evidence="1" id="KW-0812">Transmembrane</keyword>
<keyword evidence="1" id="KW-0472">Membrane</keyword>
<accession>A0A1I6TPE8</accession>
<dbReference type="EMBL" id="FPAG01000006">
    <property type="protein sequence ID" value="SFS91060.1"/>
    <property type="molecule type" value="Genomic_DNA"/>
</dbReference>
<dbReference type="OrthoDB" id="1261786at2"/>
<dbReference type="AlphaFoldDB" id="A0A1I6TPE8"/>
<dbReference type="RefSeq" id="WP_139226698.1">
    <property type="nucleotide sequence ID" value="NZ_FPAG01000006.1"/>
</dbReference>
<organism evidence="2 3">
    <name type="scientific">Zhouia amylolytica</name>
    <dbReference type="NCBI Taxonomy" id="376730"/>
    <lineage>
        <taxon>Bacteria</taxon>
        <taxon>Pseudomonadati</taxon>
        <taxon>Bacteroidota</taxon>
        <taxon>Flavobacteriia</taxon>
        <taxon>Flavobacteriales</taxon>
        <taxon>Flavobacteriaceae</taxon>
        <taxon>Zhouia</taxon>
    </lineage>
</organism>
<gene>
    <name evidence="2" type="ORF">SAMN04487906_2042</name>
</gene>
<feature type="transmembrane region" description="Helical" evidence="1">
    <location>
        <begin position="29"/>
        <end position="51"/>
    </location>
</feature>
<evidence type="ECO:0000313" key="3">
    <source>
        <dbReference type="Proteomes" id="UP000183209"/>
    </source>
</evidence>